<evidence type="ECO:0000313" key="1">
    <source>
        <dbReference type="EMBL" id="PGH04334.1"/>
    </source>
</evidence>
<organism evidence="1 2">
    <name type="scientific">Helicocarpus griseus UAMH5409</name>
    <dbReference type="NCBI Taxonomy" id="1447875"/>
    <lineage>
        <taxon>Eukaryota</taxon>
        <taxon>Fungi</taxon>
        <taxon>Dikarya</taxon>
        <taxon>Ascomycota</taxon>
        <taxon>Pezizomycotina</taxon>
        <taxon>Eurotiomycetes</taxon>
        <taxon>Eurotiomycetidae</taxon>
        <taxon>Onygenales</taxon>
        <taxon>Ajellomycetaceae</taxon>
        <taxon>Helicocarpus</taxon>
    </lineage>
</organism>
<reference evidence="1 2" key="1">
    <citation type="submission" date="2017-10" db="EMBL/GenBank/DDBJ databases">
        <title>Comparative genomics in systemic dimorphic fungi from Ajellomycetaceae.</title>
        <authorList>
            <person name="Munoz J.F."/>
            <person name="Mcewen J.G."/>
            <person name="Clay O.K."/>
            <person name="Cuomo C.A."/>
        </authorList>
    </citation>
    <scope>NUCLEOTIDE SEQUENCE [LARGE SCALE GENOMIC DNA]</scope>
    <source>
        <strain evidence="1 2">UAMH5409</strain>
    </source>
</reference>
<protein>
    <submittedName>
        <fullName evidence="1">Uncharacterized protein</fullName>
    </submittedName>
</protein>
<accession>A0A2B7WYA1</accession>
<sequence length="100" mass="11222">MLREKNGRLEFGGLISAWVIDGVGHGAPFCDWGDPGSLVLHEEIEAWVGTVFCSDRIQGWSYIVPADLVIKDIEGVTGARIVEPGEMNREDMDFWLQFLR</sequence>
<keyword evidence="2" id="KW-1185">Reference proteome</keyword>
<name>A0A2B7WYA1_9EURO</name>
<evidence type="ECO:0000313" key="2">
    <source>
        <dbReference type="Proteomes" id="UP000223968"/>
    </source>
</evidence>
<dbReference type="EMBL" id="PDNB01000137">
    <property type="protein sequence ID" value="PGH04334.1"/>
    <property type="molecule type" value="Genomic_DNA"/>
</dbReference>
<proteinExistence type="predicted"/>
<comment type="caution">
    <text evidence="1">The sequence shown here is derived from an EMBL/GenBank/DDBJ whole genome shotgun (WGS) entry which is preliminary data.</text>
</comment>
<dbReference type="OrthoDB" id="5424209at2759"/>
<gene>
    <name evidence="1" type="ORF">AJ79_07114</name>
</gene>
<dbReference type="AlphaFoldDB" id="A0A2B7WYA1"/>
<dbReference type="Proteomes" id="UP000223968">
    <property type="component" value="Unassembled WGS sequence"/>
</dbReference>